<reference evidence="1" key="2">
    <citation type="journal article" date="2015" name="Fish Shellfish Immunol.">
        <title>Early steps in the European eel (Anguilla anguilla)-Vibrio vulnificus interaction in the gills: Role of the RtxA13 toxin.</title>
        <authorList>
            <person name="Callol A."/>
            <person name="Pajuelo D."/>
            <person name="Ebbesson L."/>
            <person name="Teles M."/>
            <person name="MacKenzie S."/>
            <person name="Amaro C."/>
        </authorList>
    </citation>
    <scope>NUCLEOTIDE SEQUENCE</scope>
</reference>
<name>A0A0E9WJ49_ANGAN</name>
<dbReference type="EMBL" id="GBXM01018967">
    <property type="protein sequence ID" value="JAH89610.1"/>
    <property type="molecule type" value="Transcribed_RNA"/>
</dbReference>
<organism evidence="1">
    <name type="scientific">Anguilla anguilla</name>
    <name type="common">European freshwater eel</name>
    <name type="synonym">Muraena anguilla</name>
    <dbReference type="NCBI Taxonomy" id="7936"/>
    <lineage>
        <taxon>Eukaryota</taxon>
        <taxon>Metazoa</taxon>
        <taxon>Chordata</taxon>
        <taxon>Craniata</taxon>
        <taxon>Vertebrata</taxon>
        <taxon>Euteleostomi</taxon>
        <taxon>Actinopterygii</taxon>
        <taxon>Neopterygii</taxon>
        <taxon>Teleostei</taxon>
        <taxon>Anguilliformes</taxon>
        <taxon>Anguillidae</taxon>
        <taxon>Anguilla</taxon>
    </lineage>
</organism>
<dbReference type="AlphaFoldDB" id="A0A0E9WJ49"/>
<accession>A0A0E9WJ49</accession>
<proteinExistence type="predicted"/>
<protein>
    <submittedName>
        <fullName evidence="1">Uncharacterized protein</fullName>
    </submittedName>
</protein>
<reference evidence="1" key="1">
    <citation type="submission" date="2014-11" db="EMBL/GenBank/DDBJ databases">
        <authorList>
            <person name="Amaro Gonzalez C."/>
        </authorList>
    </citation>
    <scope>NUCLEOTIDE SEQUENCE</scope>
</reference>
<sequence length="46" mass="5065">MEHYFSQGMNALKSTHPAQAEQGVGSDCKSIILLMSTQLLSILHFT</sequence>
<evidence type="ECO:0000313" key="1">
    <source>
        <dbReference type="EMBL" id="JAH89610.1"/>
    </source>
</evidence>